<keyword evidence="4" id="KW-0808">Transferase</keyword>
<proteinExistence type="predicted"/>
<dbReference type="SUPFAM" id="SSF55874">
    <property type="entry name" value="ATPase domain of HSP90 chaperone/DNA topoisomerase II/histidine kinase"/>
    <property type="match status" value="1"/>
</dbReference>
<dbReference type="PROSITE" id="PS50109">
    <property type="entry name" value="HIS_KIN"/>
    <property type="match status" value="1"/>
</dbReference>
<feature type="domain" description="Histidine kinase" evidence="7">
    <location>
        <begin position="1"/>
        <end position="135"/>
    </location>
</feature>
<accession>A0A383D9G1</accession>
<evidence type="ECO:0000256" key="6">
    <source>
        <dbReference type="ARBA" id="ARBA00023012"/>
    </source>
</evidence>
<keyword evidence="5" id="KW-0418">Kinase</keyword>
<evidence type="ECO:0000256" key="1">
    <source>
        <dbReference type="ARBA" id="ARBA00000085"/>
    </source>
</evidence>
<comment type="catalytic activity">
    <reaction evidence="1">
        <text>ATP + protein L-histidine = ADP + protein N-phospho-L-histidine.</text>
        <dbReference type="EC" id="2.7.13.3"/>
    </reaction>
</comment>
<dbReference type="Pfam" id="PF02518">
    <property type="entry name" value="HATPase_c"/>
    <property type="match status" value="1"/>
</dbReference>
<keyword evidence="6" id="KW-0902">Two-component regulatory system</keyword>
<dbReference type="PANTHER" id="PTHR43711:SF1">
    <property type="entry name" value="HISTIDINE KINASE 1"/>
    <property type="match status" value="1"/>
</dbReference>
<evidence type="ECO:0000256" key="3">
    <source>
        <dbReference type="ARBA" id="ARBA00022553"/>
    </source>
</evidence>
<dbReference type="AlphaFoldDB" id="A0A383D9G1"/>
<dbReference type="PANTHER" id="PTHR43711">
    <property type="entry name" value="TWO-COMPONENT HISTIDINE KINASE"/>
    <property type="match status" value="1"/>
</dbReference>
<evidence type="ECO:0000256" key="2">
    <source>
        <dbReference type="ARBA" id="ARBA00012438"/>
    </source>
</evidence>
<dbReference type="PRINTS" id="PR00344">
    <property type="entry name" value="BCTRLSENSOR"/>
</dbReference>
<feature type="non-terminal residue" evidence="8">
    <location>
        <position position="1"/>
    </location>
</feature>
<evidence type="ECO:0000313" key="8">
    <source>
        <dbReference type="EMBL" id="SVE40954.1"/>
    </source>
</evidence>
<dbReference type="SMART" id="SM00387">
    <property type="entry name" value="HATPase_c"/>
    <property type="match status" value="1"/>
</dbReference>
<name>A0A383D9G1_9ZZZZ</name>
<dbReference type="GO" id="GO:0000160">
    <property type="term" value="P:phosphorelay signal transduction system"/>
    <property type="evidence" value="ECO:0007669"/>
    <property type="project" value="UniProtKB-KW"/>
</dbReference>
<dbReference type="GO" id="GO:0004673">
    <property type="term" value="F:protein histidine kinase activity"/>
    <property type="evidence" value="ECO:0007669"/>
    <property type="project" value="UniProtKB-EC"/>
</dbReference>
<dbReference type="InterPro" id="IPR005467">
    <property type="entry name" value="His_kinase_dom"/>
</dbReference>
<dbReference type="Gene3D" id="3.30.565.10">
    <property type="entry name" value="Histidine kinase-like ATPase, C-terminal domain"/>
    <property type="match status" value="1"/>
</dbReference>
<sequence length="137" mass="14915">EPMADRRGASMGVEYHDTAPVTGVRTQLLSLVRNLVENGVKYSDGGDTVRLTVTRRGKEVEVRVSDEGIGIPEGDHSRVFERFYRVDRARARDTGGSGLGLSIVRNVVQRHGGSVELHSREGQGTTVTVRLPSKATT</sequence>
<evidence type="ECO:0000259" key="7">
    <source>
        <dbReference type="PROSITE" id="PS50109"/>
    </source>
</evidence>
<dbReference type="CDD" id="cd00075">
    <property type="entry name" value="HATPase"/>
    <property type="match status" value="1"/>
</dbReference>
<protein>
    <recommendedName>
        <fullName evidence="2">histidine kinase</fullName>
        <ecNumber evidence="2">2.7.13.3</ecNumber>
    </recommendedName>
</protein>
<dbReference type="EC" id="2.7.13.3" evidence="2"/>
<organism evidence="8">
    <name type="scientific">marine metagenome</name>
    <dbReference type="NCBI Taxonomy" id="408172"/>
    <lineage>
        <taxon>unclassified sequences</taxon>
        <taxon>metagenomes</taxon>
        <taxon>ecological metagenomes</taxon>
    </lineage>
</organism>
<evidence type="ECO:0000256" key="4">
    <source>
        <dbReference type="ARBA" id="ARBA00022679"/>
    </source>
</evidence>
<dbReference type="InterPro" id="IPR004358">
    <property type="entry name" value="Sig_transdc_His_kin-like_C"/>
</dbReference>
<dbReference type="FunFam" id="3.30.565.10:FF:000006">
    <property type="entry name" value="Sensor histidine kinase WalK"/>
    <property type="match status" value="1"/>
</dbReference>
<dbReference type="InterPro" id="IPR050736">
    <property type="entry name" value="Sensor_HK_Regulatory"/>
</dbReference>
<dbReference type="InterPro" id="IPR003594">
    <property type="entry name" value="HATPase_dom"/>
</dbReference>
<gene>
    <name evidence="8" type="ORF">METZ01_LOCUS493808</name>
</gene>
<keyword evidence="3" id="KW-0597">Phosphoprotein</keyword>
<reference evidence="8" key="1">
    <citation type="submission" date="2018-05" db="EMBL/GenBank/DDBJ databases">
        <authorList>
            <person name="Lanie J.A."/>
            <person name="Ng W.-L."/>
            <person name="Kazmierczak K.M."/>
            <person name="Andrzejewski T.M."/>
            <person name="Davidsen T.M."/>
            <person name="Wayne K.J."/>
            <person name="Tettelin H."/>
            <person name="Glass J.I."/>
            <person name="Rusch D."/>
            <person name="Podicherti R."/>
            <person name="Tsui H.-C.T."/>
            <person name="Winkler M.E."/>
        </authorList>
    </citation>
    <scope>NUCLEOTIDE SEQUENCE</scope>
</reference>
<dbReference type="EMBL" id="UINC01215323">
    <property type="protein sequence ID" value="SVE40954.1"/>
    <property type="molecule type" value="Genomic_DNA"/>
</dbReference>
<dbReference type="InterPro" id="IPR036890">
    <property type="entry name" value="HATPase_C_sf"/>
</dbReference>
<evidence type="ECO:0000256" key="5">
    <source>
        <dbReference type="ARBA" id="ARBA00022777"/>
    </source>
</evidence>